<dbReference type="Gene3D" id="1.10.260.40">
    <property type="entry name" value="lambda repressor-like DNA-binding domains"/>
    <property type="match status" value="1"/>
</dbReference>
<dbReference type="NCBIfam" id="TIGR03830">
    <property type="entry name" value="CxxCG_CxxCG_HTH"/>
    <property type="match status" value="1"/>
</dbReference>
<dbReference type="HOGENOM" id="CLU_1184618_0_0_12"/>
<evidence type="ECO:0000313" key="2">
    <source>
        <dbReference type="Proteomes" id="UP000006852"/>
    </source>
</evidence>
<dbReference type="eggNOG" id="COG2944">
    <property type="taxonomic scope" value="Bacteria"/>
</dbReference>
<keyword evidence="2" id="KW-1185">Reference proteome</keyword>
<sequence>MIKHSCPYCETIRDVKEVKRNETIEIKGKKVSYEAVHYECTECHNLFDTKEQMGKNLLAAREAYDLQYNSITSDKIIKIREKYNASQKAFSLILGMGELTINSYEQNKSVPNSSNRLLLQLAENPLIFFEMYEKNKTKIGAIQREHIESSQVYKDCKRWGGLENLYQHLSSTEREVIENKTYIVGSSVVQIVSDMVKAEMSKTSFEIYADAHEVEEGTIPSSTDINREFSIGVA</sequence>
<dbReference type="SUPFAM" id="SSF47413">
    <property type="entry name" value="lambda repressor-like DNA-binding domains"/>
    <property type="match status" value="1"/>
</dbReference>
<reference evidence="1 2" key="1">
    <citation type="journal article" date="2011" name="Stand. Genomic Sci.">
        <title>Complete genome sequence of Treponema succinifaciens type strain (6091).</title>
        <authorList>
            <person name="Han C."/>
            <person name="Gronow S."/>
            <person name="Teshima H."/>
            <person name="Lapidus A."/>
            <person name="Nolan M."/>
            <person name="Lucas S."/>
            <person name="Hammon N."/>
            <person name="Deshpande S."/>
            <person name="Cheng J.F."/>
            <person name="Zeytun A."/>
            <person name="Tapia R."/>
            <person name="Goodwin L."/>
            <person name="Pitluck S."/>
            <person name="Liolios K."/>
            <person name="Pagani I."/>
            <person name="Ivanova N."/>
            <person name="Mavromatis K."/>
            <person name="Mikhailova N."/>
            <person name="Huntemann M."/>
            <person name="Pati A."/>
            <person name="Chen A."/>
            <person name="Palaniappan K."/>
            <person name="Land M."/>
            <person name="Hauser L."/>
            <person name="Brambilla E.M."/>
            <person name="Rohde M."/>
            <person name="Goker M."/>
            <person name="Woyke T."/>
            <person name="Bristow J."/>
            <person name="Eisen J.A."/>
            <person name="Markowitz V."/>
            <person name="Hugenholtz P."/>
            <person name="Kyrpides N.C."/>
            <person name="Klenk H.P."/>
            <person name="Detter J.C."/>
        </authorList>
    </citation>
    <scope>NUCLEOTIDE SEQUENCE [LARGE SCALE GENOMIC DNA]</scope>
    <source>
        <strain evidence="2">ATCC 33096 / DSM 2489 / 6091</strain>
    </source>
</reference>
<dbReference type="RefSeq" id="WP_013700576.1">
    <property type="nucleotide sequence ID" value="NC_015385.1"/>
</dbReference>
<dbReference type="AlphaFoldDB" id="F2NV32"/>
<dbReference type="Pfam" id="PF15731">
    <property type="entry name" value="MqsA_antitoxin"/>
    <property type="match status" value="1"/>
</dbReference>
<dbReference type="InterPro" id="IPR001387">
    <property type="entry name" value="Cro/C1-type_HTH"/>
</dbReference>
<dbReference type="InterPro" id="IPR010982">
    <property type="entry name" value="Lambda_DNA-bd_dom_sf"/>
</dbReference>
<organism evidence="1 2">
    <name type="scientific">Treponema succinifaciens (strain ATCC 33096 / DSM 2489 / 6091)</name>
    <dbReference type="NCBI Taxonomy" id="869209"/>
    <lineage>
        <taxon>Bacteria</taxon>
        <taxon>Pseudomonadati</taxon>
        <taxon>Spirochaetota</taxon>
        <taxon>Spirochaetia</taxon>
        <taxon>Spirochaetales</taxon>
        <taxon>Treponemataceae</taxon>
        <taxon>Treponema</taxon>
    </lineage>
</organism>
<dbReference type="InterPro" id="IPR032758">
    <property type="entry name" value="MqsA/HigA-2"/>
</dbReference>
<protein>
    <submittedName>
        <fullName evidence="1">Zinc finger/helix-turn-helix protein, YgiT family</fullName>
    </submittedName>
</protein>
<gene>
    <name evidence="1" type="ordered locus">Tresu_0308</name>
</gene>
<reference evidence="2" key="2">
    <citation type="submission" date="2011-04" db="EMBL/GenBank/DDBJ databases">
        <title>The complete genome of chromosome of Treponema succinifaciens DSM 2489.</title>
        <authorList>
            <person name="Lucas S."/>
            <person name="Copeland A."/>
            <person name="Lapidus A."/>
            <person name="Bruce D."/>
            <person name="Goodwin L."/>
            <person name="Pitluck S."/>
            <person name="Peters L."/>
            <person name="Kyrpides N."/>
            <person name="Mavromatis K."/>
            <person name="Ivanova N."/>
            <person name="Ovchinnikova G."/>
            <person name="Teshima H."/>
            <person name="Detter J.C."/>
            <person name="Tapia R."/>
            <person name="Han C."/>
            <person name="Land M."/>
            <person name="Hauser L."/>
            <person name="Markowitz V."/>
            <person name="Cheng J.-F."/>
            <person name="Hugenholtz P."/>
            <person name="Woyke T."/>
            <person name="Wu D."/>
            <person name="Gronow S."/>
            <person name="Wellnitz S."/>
            <person name="Brambilla E."/>
            <person name="Klenk H.-P."/>
            <person name="Eisen J.A."/>
        </authorList>
    </citation>
    <scope>NUCLEOTIDE SEQUENCE [LARGE SCALE GENOMIC DNA]</scope>
    <source>
        <strain evidence="2">ATCC 33096 / DSM 2489 / 6091</strain>
    </source>
</reference>
<dbReference type="GO" id="GO:0003677">
    <property type="term" value="F:DNA binding"/>
    <property type="evidence" value="ECO:0007669"/>
    <property type="project" value="InterPro"/>
</dbReference>
<dbReference type="STRING" id="869209.Tresu_0308"/>
<accession>F2NV32</accession>
<dbReference type="CDD" id="cd00093">
    <property type="entry name" value="HTH_XRE"/>
    <property type="match status" value="1"/>
</dbReference>
<dbReference type="EMBL" id="CP002631">
    <property type="protein sequence ID" value="AEB13267.1"/>
    <property type="molecule type" value="Genomic_DNA"/>
</dbReference>
<dbReference type="Proteomes" id="UP000006852">
    <property type="component" value="Chromosome"/>
</dbReference>
<dbReference type="KEGG" id="tsu:Tresu_0308"/>
<evidence type="ECO:0000313" key="1">
    <source>
        <dbReference type="EMBL" id="AEB13267.1"/>
    </source>
</evidence>
<name>F2NV32_TRES6</name>
<dbReference type="GeneID" id="302997532"/>
<dbReference type="InterPro" id="IPR022452">
    <property type="entry name" value="MqsA"/>
</dbReference>
<proteinExistence type="predicted"/>